<keyword evidence="1" id="KW-0732">Signal</keyword>
<gene>
    <name evidence="2" type="ORF">NCTC10392_04632</name>
</gene>
<evidence type="ECO:0000256" key="1">
    <source>
        <dbReference type="SAM" id="SignalP"/>
    </source>
</evidence>
<dbReference type="RefSeq" id="WP_038443140.1">
    <property type="nucleotide sequence ID" value="NZ_CP008896.1"/>
</dbReference>
<dbReference type="Proteomes" id="UP000255125">
    <property type="component" value="Unassembled WGS sequence"/>
</dbReference>
<dbReference type="InterPro" id="IPR010546">
    <property type="entry name" value="DUF1120"/>
</dbReference>
<feature type="signal peptide" evidence="1">
    <location>
        <begin position="1"/>
        <end position="22"/>
    </location>
</feature>
<evidence type="ECO:0000313" key="3">
    <source>
        <dbReference type="Proteomes" id="UP000255125"/>
    </source>
</evidence>
<reference evidence="2 3" key="1">
    <citation type="submission" date="2018-06" db="EMBL/GenBank/DDBJ databases">
        <authorList>
            <consortium name="Pathogen Informatics"/>
            <person name="Doyle S."/>
        </authorList>
    </citation>
    <scope>NUCLEOTIDE SEQUENCE [LARGE SCALE GENOMIC DNA]</scope>
    <source>
        <strain evidence="2 3">NCTC10392</strain>
    </source>
</reference>
<evidence type="ECO:0000313" key="2">
    <source>
        <dbReference type="EMBL" id="SUD33242.1"/>
    </source>
</evidence>
<organism evidence="2 3">
    <name type="scientific">Pseudomonas fluorescens</name>
    <dbReference type="NCBI Taxonomy" id="294"/>
    <lineage>
        <taxon>Bacteria</taxon>
        <taxon>Pseudomonadati</taxon>
        <taxon>Pseudomonadota</taxon>
        <taxon>Gammaproteobacteria</taxon>
        <taxon>Pseudomonadales</taxon>
        <taxon>Pseudomonadaceae</taxon>
        <taxon>Pseudomonas</taxon>
    </lineage>
</organism>
<accession>A0A379IIR2</accession>
<dbReference type="EMBL" id="UGUS01000002">
    <property type="protein sequence ID" value="SUD33242.1"/>
    <property type="molecule type" value="Genomic_DNA"/>
</dbReference>
<dbReference type="AlphaFoldDB" id="A0A379IIR2"/>
<protein>
    <submittedName>
        <fullName evidence="2">Outer membrane protein YhcF</fullName>
    </submittedName>
</protein>
<name>A0A379IIR2_PSEFL</name>
<feature type="chain" id="PRO_5016772529" evidence="1">
    <location>
        <begin position="23"/>
        <end position="216"/>
    </location>
</feature>
<proteinExistence type="predicted"/>
<dbReference type="Pfam" id="PF06551">
    <property type="entry name" value="DUF1120"/>
    <property type="match status" value="1"/>
</dbReference>
<dbReference type="OrthoDB" id="6602106at2"/>
<sequence length="216" mass="22928">MKRYPVALCSLLYLPLMPHGLAASAVDLGVKGLITPSACTPQMSNGGLIDYGKISQQDLNLDKGTRLPAKPLQVSISCNGPSRFALRMRDNRDGSAMVNSEIYYGLGLDNSGNRIGLYSVTFDPRQTVVDGSALIYGTESTTAGLAWRTANLNPIDMGANSYLGFTDIEGSTGGPSAIQVLTSTVKVETVINAKQNLDLSTDTLLDGSATMEVIYL</sequence>
<dbReference type="KEGG" id="pfn:HZ99_11835"/>